<gene>
    <name evidence="2" type="ORF">H8R02_00545</name>
</gene>
<evidence type="ECO:0000313" key="3">
    <source>
        <dbReference type="Proteomes" id="UP000596827"/>
    </source>
</evidence>
<dbReference type="SUPFAM" id="SSF53850">
    <property type="entry name" value="Periplasmic binding protein-like II"/>
    <property type="match status" value="1"/>
</dbReference>
<dbReference type="PIRSF" id="PIRSF017082">
    <property type="entry name" value="YflP"/>
    <property type="match status" value="1"/>
</dbReference>
<evidence type="ECO:0000313" key="2">
    <source>
        <dbReference type="EMBL" id="MBC5762921.1"/>
    </source>
</evidence>
<sequence>MTIRRRHCLGMAAAAAAGGWPALGRAQTPAPGSLEKSVRVIVAYGAGSATDTLARFLADRIAKRGGRPAVVENKPGADGNIAAEAAVRAPNDMYTLLVSGSSTHAANASIYKKLPFDPEADFTPISNLASAPFILLVNPQRIQARSIKEFLDWARAGGGRDLSFASTSVGNRVAGERFRQVANLKAVNVQYRASSQAMTDLLGGQFDFYFCDVATAIPQVKAGKTVALAVSVRGRLAALPEVPTLAESGFADFDVASWIAMWSALASTPPNVSATLAQWVSEALDSPEGREFVAGKGLLTVKSGAATLAALQRRDTTVWGKIIREAGMQQP</sequence>
<dbReference type="CDD" id="cd07012">
    <property type="entry name" value="PBP2_Bug_TTT"/>
    <property type="match status" value="1"/>
</dbReference>
<dbReference type="Gene3D" id="3.40.190.10">
    <property type="entry name" value="Periplasmic binding protein-like II"/>
    <property type="match status" value="1"/>
</dbReference>
<dbReference type="InterPro" id="IPR005064">
    <property type="entry name" value="BUG"/>
</dbReference>
<dbReference type="Gene3D" id="3.40.190.150">
    <property type="entry name" value="Bordetella uptake gene, domain 1"/>
    <property type="match status" value="1"/>
</dbReference>
<keyword evidence="3" id="KW-1185">Reference proteome</keyword>
<dbReference type="PANTHER" id="PTHR42928:SF5">
    <property type="entry name" value="BLR1237 PROTEIN"/>
    <property type="match status" value="1"/>
</dbReference>
<comment type="similarity">
    <text evidence="1">Belongs to the UPF0065 (bug) family.</text>
</comment>
<protein>
    <submittedName>
        <fullName evidence="2">Tripartite tricarboxylate transporter substrate binding protein</fullName>
    </submittedName>
</protein>
<dbReference type="AlphaFoldDB" id="A0A923S081"/>
<dbReference type="EMBL" id="JACORU010000001">
    <property type="protein sequence ID" value="MBC5762921.1"/>
    <property type="molecule type" value="Genomic_DNA"/>
</dbReference>
<organism evidence="2 3">
    <name type="scientific">Ramlibacter albus</name>
    <dbReference type="NCBI Taxonomy" id="2079448"/>
    <lineage>
        <taxon>Bacteria</taxon>
        <taxon>Pseudomonadati</taxon>
        <taxon>Pseudomonadota</taxon>
        <taxon>Betaproteobacteria</taxon>
        <taxon>Burkholderiales</taxon>
        <taxon>Comamonadaceae</taxon>
        <taxon>Ramlibacter</taxon>
    </lineage>
</organism>
<evidence type="ECO:0000256" key="1">
    <source>
        <dbReference type="ARBA" id="ARBA00006987"/>
    </source>
</evidence>
<accession>A0A923S081</accession>
<dbReference type="InterPro" id="IPR042100">
    <property type="entry name" value="Bug_dom1"/>
</dbReference>
<proteinExistence type="inferred from homology"/>
<dbReference type="Pfam" id="PF03401">
    <property type="entry name" value="TctC"/>
    <property type="match status" value="1"/>
</dbReference>
<dbReference type="PANTHER" id="PTHR42928">
    <property type="entry name" value="TRICARBOXYLATE-BINDING PROTEIN"/>
    <property type="match status" value="1"/>
</dbReference>
<comment type="caution">
    <text evidence="2">The sequence shown here is derived from an EMBL/GenBank/DDBJ whole genome shotgun (WGS) entry which is preliminary data.</text>
</comment>
<reference evidence="2" key="1">
    <citation type="submission" date="2020-08" db="EMBL/GenBank/DDBJ databases">
        <title>Ramlibacter sp. GTP1 16S ribosomal RNA gene genome sequencing and assembly.</title>
        <authorList>
            <person name="Kang M."/>
        </authorList>
    </citation>
    <scope>NUCLEOTIDE SEQUENCE</scope>
    <source>
        <strain evidence="2">GTP1</strain>
    </source>
</reference>
<dbReference type="Proteomes" id="UP000596827">
    <property type="component" value="Unassembled WGS sequence"/>
</dbReference>
<name>A0A923S081_9BURK</name>